<dbReference type="EMBL" id="KZ678133">
    <property type="protein sequence ID" value="PSN69364.1"/>
    <property type="molecule type" value="Genomic_DNA"/>
</dbReference>
<dbReference type="PANTHER" id="PTHR46825">
    <property type="entry name" value="D-ALANYL-D-ALANINE-CARBOXYPEPTIDASE/ENDOPEPTIDASE AMPH"/>
    <property type="match status" value="1"/>
</dbReference>
<dbReference type="AlphaFoldDB" id="A0A2T2NVE0"/>
<protein>
    <submittedName>
        <fullName evidence="3">Beta-lactamase/transpeptidase-like protein</fullName>
    </submittedName>
</protein>
<evidence type="ECO:0000256" key="1">
    <source>
        <dbReference type="ARBA" id="ARBA00038215"/>
    </source>
</evidence>
<dbReference type="InterPro" id="IPR012338">
    <property type="entry name" value="Beta-lactam/transpept-like"/>
</dbReference>
<accession>A0A2T2NVE0</accession>
<dbReference type="OrthoDB" id="5946976at2759"/>
<sequence length="363" mass="40853">MEKTVKRLKAVRLTIEEMLALARKAGLTYGVVYRVQVIHRDKFGYRDVAEKLPVDEDAVFQVASLTKNMVASAVGVLVNEGKICWDTPIKNLLPEWNIWDTTVHNLTTISDCLTRQTGLQMNNYWLQSKNNIVVPREDSMELINGLKPVKPFRGQFQYNNMDYRIAGHAWLKAAKHQFENYESTTPDLPLKQVAHILSSQIPIQSPSYHEISYGLGFARTQPPGPTGAKSAPSQLTVYHPGSHPGVLAALNLISESQIGLVILSNTLALVDIADWVGQLLIETVLDIPEKNDYLQITKDTVARALSWFSLMYKKLRENRQSHPPQRLEEYIGVYWNAVGTVHIDVCLTEGRLNTILQGLPDKV</sequence>
<proteinExistence type="inferred from homology"/>
<dbReference type="InterPro" id="IPR050491">
    <property type="entry name" value="AmpC-like"/>
</dbReference>
<dbReference type="InterPro" id="IPR001466">
    <property type="entry name" value="Beta-lactam-related"/>
</dbReference>
<dbReference type="PANTHER" id="PTHR46825:SF14">
    <property type="entry name" value="BETA-LACTAMASE-RELATED DOMAIN-CONTAINING PROTEIN"/>
    <property type="match status" value="1"/>
</dbReference>
<evidence type="ECO:0000313" key="4">
    <source>
        <dbReference type="Proteomes" id="UP000240883"/>
    </source>
</evidence>
<dbReference type="STRING" id="1448308.A0A2T2NVE0"/>
<keyword evidence="4" id="KW-1185">Reference proteome</keyword>
<dbReference type="SUPFAM" id="SSF56601">
    <property type="entry name" value="beta-lactamase/transpeptidase-like"/>
    <property type="match status" value="1"/>
</dbReference>
<gene>
    <name evidence="3" type="ORF">BS50DRAFT_599648</name>
</gene>
<name>A0A2T2NVE0_CORCC</name>
<feature type="domain" description="Beta-lactamase-related" evidence="2">
    <location>
        <begin position="14"/>
        <end position="181"/>
    </location>
</feature>
<evidence type="ECO:0000313" key="3">
    <source>
        <dbReference type="EMBL" id="PSN69364.1"/>
    </source>
</evidence>
<evidence type="ECO:0000259" key="2">
    <source>
        <dbReference type="Pfam" id="PF00144"/>
    </source>
</evidence>
<organism evidence="3 4">
    <name type="scientific">Corynespora cassiicola Philippines</name>
    <dbReference type="NCBI Taxonomy" id="1448308"/>
    <lineage>
        <taxon>Eukaryota</taxon>
        <taxon>Fungi</taxon>
        <taxon>Dikarya</taxon>
        <taxon>Ascomycota</taxon>
        <taxon>Pezizomycotina</taxon>
        <taxon>Dothideomycetes</taxon>
        <taxon>Pleosporomycetidae</taxon>
        <taxon>Pleosporales</taxon>
        <taxon>Corynesporascaceae</taxon>
        <taxon>Corynespora</taxon>
    </lineage>
</organism>
<comment type="similarity">
    <text evidence="1">Belongs to the peptidase S12 family.</text>
</comment>
<dbReference type="Gene3D" id="3.40.710.10">
    <property type="entry name" value="DD-peptidase/beta-lactamase superfamily"/>
    <property type="match status" value="2"/>
</dbReference>
<dbReference type="Pfam" id="PF00144">
    <property type="entry name" value="Beta-lactamase"/>
    <property type="match status" value="1"/>
</dbReference>
<reference evidence="3 4" key="1">
    <citation type="journal article" date="2018" name="Front. Microbiol.">
        <title>Genome-Wide Analysis of Corynespora cassiicola Leaf Fall Disease Putative Effectors.</title>
        <authorList>
            <person name="Lopez D."/>
            <person name="Ribeiro S."/>
            <person name="Label P."/>
            <person name="Fumanal B."/>
            <person name="Venisse J.S."/>
            <person name="Kohler A."/>
            <person name="de Oliveira R.R."/>
            <person name="Labutti K."/>
            <person name="Lipzen A."/>
            <person name="Lail K."/>
            <person name="Bauer D."/>
            <person name="Ohm R.A."/>
            <person name="Barry K.W."/>
            <person name="Spatafora J."/>
            <person name="Grigoriev I.V."/>
            <person name="Martin F.M."/>
            <person name="Pujade-Renaud V."/>
        </authorList>
    </citation>
    <scope>NUCLEOTIDE SEQUENCE [LARGE SCALE GENOMIC DNA]</scope>
    <source>
        <strain evidence="3 4">Philippines</strain>
    </source>
</reference>
<dbReference type="Proteomes" id="UP000240883">
    <property type="component" value="Unassembled WGS sequence"/>
</dbReference>